<sequence>MSATDNERISLLGFGRALDDYPRLLTQGDGAKCRRLRFPHAIEDAYDTQGVSQRERLMMDIVNQISDKQGWTEKVFDEEIVAKWRAEAMGEVKEGEEGEKDEEEKDEDMDENVEENEKDEEGEEDEEGEDLVEELVLDHLTEPMFSYCIKELRDKAKHYETTDFVSVWDCELAVVKSDDAIPDTLLQALQQGARVLEDVPDNQKDWHPGSDGKVLDLLHPSLFPLIYGVSRALPYGTVPLDDCMRFSCAGEVVTSGFNDDPKKNQRYSQRHASLKEWGGFQWLPSEVRFADDGRAAITSYVNNLHPDKHRPLYPVLEQFVDAAIPLWDECLSWFRPRMRLERIRGNDEQDYDVPADITYTPLEDEAEGAEIRPYTLAEIRDGDYDFQYEDSFREWFKENRILKQTAIHEFRTRQEQLADPKHLPVQLKKDFAAAGLQVIFKLANIHLTPEKPEFKGGSWHVEGALNEHICATALYYYDEENITPSHLAFRQEIGYDLISIPDQNEYASTEEFYGVEQDGPQIQLLGSVYTSPGRLLAFPNVLQHQVKPFSLEDPTKPGHRKILALFLVDPYIRILSTANVAPQRLDWWAEQVRALPPFNALPVEIFHMIVDLVGGQGQVPLSWEEAVTTRQKLMDQRGALVEHANDEMENNTFSFCEH</sequence>
<dbReference type="STRING" id="1036611.A0A1L9P646"/>
<dbReference type="PANTHER" id="PTHR33119">
    <property type="entry name" value="IFI3P"/>
    <property type="match status" value="1"/>
</dbReference>
<dbReference type="VEuPathDB" id="FungiDB:ASPVEDRAFT_146378"/>
<dbReference type="AlphaFoldDB" id="A0A1L9P646"/>
<feature type="region of interest" description="Disordered" evidence="1">
    <location>
        <begin position="87"/>
        <end position="130"/>
    </location>
</feature>
<evidence type="ECO:0000313" key="5">
    <source>
        <dbReference type="Proteomes" id="UP000184073"/>
    </source>
</evidence>
<accession>A0A1L9P646</accession>
<dbReference type="InterPro" id="IPR025340">
    <property type="entry name" value="DUF4246"/>
</dbReference>
<dbReference type="GeneID" id="63723601"/>
<name>A0A1L9P646_ASPVE</name>
<evidence type="ECO:0000259" key="2">
    <source>
        <dbReference type="Pfam" id="PF14033"/>
    </source>
</evidence>
<evidence type="ECO:0000259" key="3">
    <source>
        <dbReference type="Pfam" id="PF21666"/>
    </source>
</evidence>
<dbReference type="InterPro" id="IPR049192">
    <property type="entry name" value="DUF4246_C"/>
</dbReference>
<dbReference type="Proteomes" id="UP000184073">
    <property type="component" value="Unassembled WGS sequence"/>
</dbReference>
<keyword evidence="5" id="KW-1185">Reference proteome</keyword>
<evidence type="ECO:0000256" key="1">
    <source>
        <dbReference type="SAM" id="MobiDB-lite"/>
    </source>
</evidence>
<dbReference type="PANTHER" id="PTHR33119:SF1">
    <property type="entry name" value="FE2OG DIOXYGENASE DOMAIN-CONTAINING PROTEIN"/>
    <property type="match status" value="1"/>
</dbReference>
<dbReference type="OrthoDB" id="415532at2759"/>
<dbReference type="EMBL" id="KV878125">
    <property type="protein sequence ID" value="OJI96962.1"/>
    <property type="molecule type" value="Genomic_DNA"/>
</dbReference>
<organism evidence="4 5">
    <name type="scientific">Aspergillus versicolor CBS 583.65</name>
    <dbReference type="NCBI Taxonomy" id="1036611"/>
    <lineage>
        <taxon>Eukaryota</taxon>
        <taxon>Fungi</taxon>
        <taxon>Dikarya</taxon>
        <taxon>Ascomycota</taxon>
        <taxon>Pezizomycotina</taxon>
        <taxon>Eurotiomycetes</taxon>
        <taxon>Eurotiomycetidae</taxon>
        <taxon>Eurotiales</taxon>
        <taxon>Aspergillaceae</taxon>
        <taxon>Aspergillus</taxon>
        <taxon>Aspergillus subgen. Nidulantes</taxon>
    </lineage>
</organism>
<feature type="compositionally biased region" description="Acidic residues" evidence="1">
    <location>
        <begin position="96"/>
        <end position="130"/>
    </location>
</feature>
<feature type="domain" description="DUF4246" evidence="2">
    <location>
        <begin position="143"/>
        <end position="590"/>
    </location>
</feature>
<dbReference type="Pfam" id="PF21666">
    <property type="entry name" value="DUF4246_N"/>
    <property type="match status" value="1"/>
</dbReference>
<reference evidence="5" key="1">
    <citation type="journal article" date="2017" name="Genome Biol.">
        <title>Comparative genomics reveals high biological diversity and specific adaptations in the industrially and medically important fungal genus Aspergillus.</title>
        <authorList>
            <person name="de Vries R.P."/>
            <person name="Riley R."/>
            <person name="Wiebenga A."/>
            <person name="Aguilar-Osorio G."/>
            <person name="Amillis S."/>
            <person name="Uchima C.A."/>
            <person name="Anderluh G."/>
            <person name="Asadollahi M."/>
            <person name="Askin M."/>
            <person name="Barry K."/>
            <person name="Battaglia E."/>
            <person name="Bayram O."/>
            <person name="Benocci T."/>
            <person name="Braus-Stromeyer S.A."/>
            <person name="Caldana C."/>
            <person name="Canovas D."/>
            <person name="Cerqueira G.C."/>
            <person name="Chen F."/>
            <person name="Chen W."/>
            <person name="Choi C."/>
            <person name="Clum A."/>
            <person name="Dos Santos R.A."/>
            <person name="Damasio A.R."/>
            <person name="Diallinas G."/>
            <person name="Emri T."/>
            <person name="Fekete E."/>
            <person name="Flipphi M."/>
            <person name="Freyberg S."/>
            <person name="Gallo A."/>
            <person name="Gournas C."/>
            <person name="Habgood R."/>
            <person name="Hainaut M."/>
            <person name="Harispe M.L."/>
            <person name="Henrissat B."/>
            <person name="Hilden K.S."/>
            <person name="Hope R."/>
            <person name="Hossain A."/>
            <person name="Karabika E."/>
            <person name="Karaffa L."/>
            <person name="Karanyi Z."/>
            <person name="Krasevec N."/>
            <person name="Kuo A."/>
            <person name="Kusch H."/>
            <person name="LaButti K."/>
            <person name="Lagendijk E.L."/>
            <person name="Lapidus A."/>
            <person name="Levasseur A."/>
            <person name="Lindquist E."/>
            <person name="Lipzen A."/>
            <person name="Logrieco A.F."/>
            <person name="MacCabe A."/>
            <person name="Maekelae M.R."/>
            <person name="Malavazi I."/>
            <person name="Melin P."/>
            <person name="Meyer V."/>
            <person name="Mielnichuk N."/>
            <person name="Miskei M."/>
            <person name="Molnar A.P."/>
            <person name="Mule G."/>
            <person name="Ngan C.Y."/>
            <person name="Orejas M."/>
            <person name="Orosz E."/>
            <person name="Ouedraogo J.P."/>
            <person name="Overkamp K.M."/>
            <person name="Park H.-S."/>
            <person name="Perrone G."/>
            <person name="Piumi F."/>
            <person name="Punt P.J."/>
            <person name="Ram A.F."/>
            <person name="Ramon A."/>
            <person name="Rauscher S."/>
            <person name="Record E."/>
            <person name="Riano-Pachon D.M."/>
            <person name="Robert V."/>
            <person name="Roehrig J."/>
            <person name="Ruller R."/>
            <person name="Salamov A."/>
            <person name="Salih N.S."/>
            <person name="Samson R.A."/>
            <person name="Sandor E."/>
            <person name="Sanguinetti M."/>
            <person name="Schuetze T."/>
            <person name="Sepcic K."/>
            <person name="Shelest E."/>
            <person name="Sherlock G."/>
            <person name="Sophianopoulou V."/>
            <person name="Squina F.M."/>
            <person name="Sun H."/>
            <person name="Susca A."/>
            <person name="Todd R.B."/>
            <person name="Tsang A."/>
            <person name="Unkles S.E."/>
            <person name="van de Wiele N."/>
            <person name="van Rossen-Uffink D."/>
            <person name="Oliveira J.V."/>
            <person name="Vesth T.C."/>
            <person name="Visser J."/>
            <person name="Yu J.-H."/>
            <person name="Zhou M."/>
            <person name="Andersen M.R."/>
            <person name="Archer D.B."/>
            <person name="Baker S.E."/>
            <person name="Benoit I."/>
            <person name="Brakhage A.A."/>
            <person name="Braus G.H."/>
            <person name="Fischer R."/>
            <person name="Frisvad J.C."/>
            <person name="Goldman G.H."/>
            <person name="Houbraken J."/>
            <person name="Oakley B."/>
            <person name="Pocsi I."/>
            <person name="Scazzocchio C."/>
            <person name="Seiboth B."/>
            <person name="vanKuyk P.A."/>
            <person name="Wortman J."/>
            <person name="Dyer P.S."/>
            <person name="Grigoriev I.V."/>
        </authorList>
    </citation>
    <scope>NUCLEOTIDE SEQUENCE [LARGE SCALE GENOMIC DNA]</scope>
    <source>
        <strain evidence="5">CBS 583.65</strain>
    </source>
</reference>
<feature type="domain" description="DUF4246" evidence="3">
    <location>
        <begin position="13"/>
        <end position="87"/>
    </location>
</feature>
<dbReference type="Pfam" id="PF14033">
    <property type="entry name" value="DUF4246"/>
    <property type="match status" value="1"/>
</dbReference>
<gene>
    <name evidence="4" type="ORF">ASPVEDRAFT_146378</name>
</gene>
<evidence type="ECO:0000313" key="4">
    <source>
        <dbReference type="EMBL" id="OJI96962.1"/>
    </source>
</evidence>
<dbReference type="InterPro" id="IPR049207">
    <property type="entry name" value="DUF4246_N"/>
</dbReference>
<proteinExistence type="predicted"/>
<dbReference type="RefSeq" id="XP_040662725.1">
    <property type="nucleotide sequence ID" value="XM_040808090.1"/>
</dbReference>
<protein>
    <submittedName>
        <fullName evidence="4">Uncharacterized protein</fullName>
    </submittedName>
</protein>